<evidence type="ECO:0000256" key="1">
    <source>
        <dbReference type="ARBA" id="ARBA00004651"/>
    </source>
</evidence>
<reference evidence="8 9" key="1">
    <citation type="submission" date="2016-11" db="EMBL/GenBank/DDBJ databases">
        <authorList>
            <person name="Jaros S."/>
            <person name="Januszkiewicz K."/>
            <person name="Wedrychowicz H."/>
        </authorList>
    </citation>
    <scope>NUCLEOTIDE SEQUENCE [LARGE SCALE GENOMIC DNA]</scope>
    <source>
        <strain evidence="8 9">IBRC-M 10683</strain>
    </source>
</reference>
<keyword evidence="6 7" id="KW-0472">Membrane</keyword>
<evidence type="ECO:0000256" key="6">
    <source>
        <dbReference type="ARBA" id="ARBA00023136"/>
    </source>
</evidence>
<proteinExistence type="inferred from homology"/>
<comment type="similarity">
    <text evidence="2">Belongs to the UPF0324 family.</text>
</comment>
<organism evidence="8 9">
    <name type="scientific">Ornithinibacillus halophilus</name>
    <dbReference type="NCBI Taxonomy" id="930117"/>
    <lineage>
        <taxon>Bacteria</taxon>
        <taxon>Bacillati</taxon>
        <taxon>Bacillota</taxon>
        <taxon>Bacilli</taxon>
        <taxon>Bacillales</taxon>
        <taxon>Bacillaceae</taxon>
        <taxon>Ornithinibacillus</taxon>
    </lineage>
</organism>
<feature type="transmembrane region" description="Helical" evidence="7">
    <location>
        <begin position="146"/>
        <end position="170"/>
    </location>
</feature>
<protein>
    <submittedName>
        <fullName evidence="8">Conserved hypothetical integral membrane protein</fullName>
    </submittedName>
</protein>
<accession>A0A1M5JAD6</accession>
<gene>
    <name evidence="8" type="ORF">SAMN05216225_102911</name>
</gene>
<evidence type="ECO:0000256" key="3">
    <source>
        <dbReference type="ARBA" id="ARBA00022475"/>
    </source>
</evidence>
<dbReference type="RefSeq" id="WP_072891084.1">
    <property type="nucleotide sequence ID" value="NZ_FQVW01000029.1"/>
</dbReference>
<feature type="transmembrane region" description="Helical" evidence="7">
    <location>
        <begin position="87"/>
        <end position="106"/>
    </location>
</feature>
<feature type="transmembrane region" description="Helical" evidence="7">
    <location>
        <begin position="63"/>
        <end position="81"/>
    </location>
</feature>
<dbReference type="AlphaFoldDB" id="A0A1M5JAD6"/>
<evidence type="ECO:0000313" key="9">
    <source>
        <dbReference type="Proteomes" id="UP000183988"/>
    </source>
</evidence>
<evidence type="ECO:0000256" key="2">
    <source>
        <dbReference type="ARBA" id="ARBA00007977"/>
    </source>
</evidence>
<evidence type="ECO:0000256" key="7">
    <source>
        <dbReference type="SAM" id="Phobius"/>
    </source>
</evidence>
<dbReference type="OrthoDB" id="9811391at2"/>
<sequence length="337" mass="35735">MKSKIITLLIIGLATWLATFIGGTVFPLLGTAISAIILGMIIRHTPPIYNLLDKATNKFITSYVLKGGIVLLGFTLSLQILNKVGMLLIVVMATVILGSIVTSILINKFVKANNKLSLMIGIGTSICGGSAIVASAPIIEAEDEDVAVAITTMFVFSMTALVILPIIGTLFNFSDHFYGVVAGLAVNDTPSVLATAFSWSDEAGEIATIVKVAKTLFIIPITLGLVYLKILQQRKNAVTNDSPKVGITWAQIKSVIPMFVVYFTLAFIIASVVAIPAEVTSFIKDTSKLMFTFALVAIGLGVHVKQIKKAGIKPILIGAACSFVVIGISVASVMVIY</sequence>
<dbReference type="InterPro" id="IPR018383">
    <property type="entry name" value="UPF0324_pro"/>
</dbReference>
<dbReference type="EMBL" id="FQVW01000029">
    <property type="protein sequence ID" value="SHG37522.1"/>
    <property type="molecule type" value="Genomic_DNA"/>
</dbReference>
<keyword evidence="4 7" id="KW-0812">Transmembrane</keyword>
<feature type="transmembrane region" description="Helical" evidence="7">
    <location>
        <begin position="255"/>
        <end position="275"/>
    </location>
</feature>
<dbReference type="PANTHER" id="PTHR30106">
    <property type="entry name" value="INNER MEMBRANE PROTEIN YEIH-RELATED"/>
    <property type="match status" value="1"/>
</dbReference>
<feature type="transmembrane region" description="Helical" evidence="7">
    <location>
        <begin position="287"/>
        <end position="304"/>
    </location>
</feature>
<keyword evidence="5 7" id="KW-1133">Transmembrane helix</keyword>
<dbReference type="GO" id="GO:0005886">
    <property type="term" value="C:plasma membrane"/>
    <property type="evidence" value="ECO:0007669"/>
    <property type="project" value="UniProtKB-SubCell"/>
</dbReference>
<evidence type="ECO:0000256" key="4">
    <source>
        <dbReference type="ARBA" id="ARBA00022692"/>
    </source>
</evidence>
<name>A0A1M5JAD6_9BACI</name>
<comment type="subcellular location">
    <subcellularLocation>
        <location evidence="1">Cell membrane</location>
        <topology evidence="1">Multi-pass membrane protein</topology>
    </subcellularLocation>
</comment>
<keyword evidence="3" id="KW-1003">Cell membrane</keyword>
<feature type="transmembrane region" description="Helical" evidence="7">
    <location>
        <begin position="118"/>
        <end position="140"/>
    </location>
</feature>
<dbReference type="STRING" id="930117.SAMN05216225_102911"/>
<dbReference type="Proteomes" id="UP000183988">
    <property type="component" value="Unassembled WGS sequence"/>
</dbReference>
<dbReference type="Pfam" id="PF03601">
    <property type="entry name" value="Cons_hypoth698"/>
    <property type="match status" value="1"/>
</dbReference>
<evidence type="ECO:0000313" key="8">
    <source>
        <dbReference type="EMBL" id="SHG37522.1"/>
    </source>
</evidence>
<feature type="transmembrane region" description="Helical" evidence="7">
    <location>
        <begin position="316"/>
        <end position="336"/>
    </location>
</feature>
<feature type="transmembrane region" description="Helical" evidence="7">
    <location>
        <begin position="177"/>
        <end position="200"/>
    </location>
</feature>
<evidence type="ECO:0000256" key="5">
    <source>
        <dbReference type="ARBA" id="ARBA00022989"/>
    </source>
</evidence>
<feature type="transmembrane region" description="Helical" evidence="7">
    <location>
        <begin position="206"/>
        <end position="228"/>
    </location>
</feature>
<dbReference type="PANTHER" id="PTHR30106:SF1">
    <property type="entry name" value="UPF0324 MEMBRANE PROTEIN FN0533"/>
    <property type="match status" value="1"/>
</dbReference>
<keyword evidence="9" id="KW-1185">Reference proteome</keyword>